<dbReference type="EMBL" id="QKLW01000001">
    <property type="protein sequence ID" value="PYF84860.1"/>
    <property type="molecule type" value="Genomic_DNA"/>
</dbReference>
<gene>
    <name evidence="2" type="ORF">DFP75_101902</name>
</gene>
<dbReference type="Proteomes" id="UP000247551">
    <property type="component" value="Unassembled WGS sequence"/>
</dbReference>
<dbReference type="InterPro" id="IPR029058">
    <property type="entry name" value="AB_hydrolase_fold"/>
</dbReference>
<organism evidence="2 3">
    <name type="scientific">Marinomonas alcarazii</name>
    <dbReference type="NCBI Taxonomy" id="491949"/>
    <lineage>
        <taxon>Bacteria</taxon>
        <taxon>Pseudomonadati</taxon>
        <taxon>Pseudomonadota</taxon>
        <taxon>Gammaproteobacteria</taxon>
        <taxon>Oceanospirillales</taxon>
        <taxon>Oceanospirillaceae</taxon>
        <taxon>Marinomonas</taxon>
    </lineage>
</organism>
<dbReference type="InterPro" id="IPR026555">
    <property type="entry name" value="NSL3/Tex30"/>
</dbReference>
<evidence type="ECO:0000313" key="3">
    <source>
        <dbReference type="Proteomes" id="UP000247551"/>
    </source>
</evidence>
<dbReference type="InterPro" id="IPR046879">
    <property type="entry name" value="KANL3/Tex30_Abhydrolase"/>
</dbReference>
<name>A0A318VA89_9GAMM</name>
<accession>A0A318VA89</accession>
<evidence type="ECO:0000313" key="2">
    <source>
        <dbReference type="EMBL" id="PYF84860.1"/>
    </source>
</evidence>
<dbReference type="PANTHER" id="PTHR13136:SF11">
    <property type="entry name" value="TESTIS-EXPRESSED PROTEIN 30"/>
    <property type="match status" value="1"/>
</dbReference>
<proteinExistence type="predicted"/>
<keyword evidence="3" id="KW-1185">Reference proteome</keyword>
<protein>
    <recommendedName>
        <fullName evidence="1">KANL3/Tex30 alpha/beta hydrolase-like domain-containing protein</fullName>
    </recommendedName>
</protein>
<dbReference type="AlphaFoldDB" id="A0A318VA89"/>
<comment type="caution">
    <text evidence="2">The sequence shown here is derived from an EMBL/GenBank/DDBJ whole genome shotgun (WGS) entry which is preliminary data.</text>
</comment>
<dbReference type="Pfam" id="PF20408">
    <property type="entry name" value="Abhydrolase_11"/>
    <property type="match status" value="1"/>
</dbReference>
<reference evidence="2 3" key="1">
    <citation type="submission" date="2018-06" db="EMBL/GenBank/DDBJ databases">
        <title>Genomic Encyclopedia of Type Strains, Phase III (KMG-III): the genomes of soil and plant-associated and newly described type strains.</title>
        <authorList>
            <person name="Whitman W."/>
        </authorList>
    </citation>
    <scope>NUCLEOTIDE SEQUENCE [LARGE SCALE GENOMIC DNA]</scope>
    <source>
        <strain evidence="2 3">CECT 7730</strain>
    </source>
</reference>
<sequence>MIMKSLPIYIAHGAGAGHENSFLTCLRCALSDQTKQVVYPVTFSYMAEQERTGKKRPPPRFQSLVPEFEQLVKNEDACVVAGKSMGGRVATQITHLPNVKAVICFGFPFYPPGKPEKHRLSFLEELKKPCLIIQGTRDQLGSFDWVSQQTLPDNIEILWIEGADHDFKTLKKLNKNIDDTILELAMHVKTWLKLNT</sequence>
<feature type="domain" description="KANL3/Tex30 alpha/beta hydrolase-like" evidence="1">
    <location>
        <begin position="9"/>
        <end position="192"/>
    </location>
</feature>
<dbReference type="SUPFAM" id="SSF53474">
    <property type="entry name" value="alpha/beta-Hydrolases"/>
    <property type="match status" value="1"/>
</dbReference>
<dbReference type="Gene3D" id="3.40.50.1820">
    <property type="entry name" value="alpha/beta hydrolase"/>
    <property type="match status" value="1"/>
</dbReference>
<evidence type="ECO:0000259" key="1">
    <source>
        <dbReference type="Pfam" id="PF20408"/>
    </source>
</evidence>
<dbReference type="PANTHER" id="PTHR13136">
    <property type="entry name" value="TESTIS DEVELOPMENT PROTEIN PRTD"/>
    <property type="match status" value="1"/>
</dbReference>